<accession>A0AAQ3QV31</accession>
<keyword evidence="1" id="KW-1133">Transmembrane helix</keyword>
<name>A0AAQ3QV31_9BACT</name>
<keyword evidence="1" id="KW-0812">Transmembrane</keyword>
<dbReference type="KEGG" id="puo:RZN69_17740"/>
<evidence type="ECO:0000256" key="1">
    <source>
        <dbReference type="SAM" id="Phobius"/>
    </source>
</evidence>
<evidence type="ECO:0000313" key="6">
    <source>
        <dbReference type="Proteomes" id="UP001304300"/>
    </source>
</evidence>
<dbReference type="RefSeq" id="WP_317832581.1">
    <property type="nucleotide sequence ID" value="NZ_CP136920.1"/>
</dbReference>
<dbReference type="KEGG" id="puo:RZN69_17985"/>
<dbReference type="KEGG" id="puo:RZN69_17250"/>
<proteinExistence type="predicted"/>
<evidence type="ECO:0000313" key="2">
    <source>
        <dbReference type="EMBL" id="WOO40368.1"/>
    </source>
</evidence>
<sequence length="159" mass="17200">MLALLATFIASVGSAGIGSILKIIAGLIDSYAARGEAREKREALRDAKKNAHNIEFAKLLYGDGETLHIFSRWTRRIVALIGVSTLAVLGILALLWPTAPIVTFYPPEQQQSFSLLWGLLTIPIRAGETVTVSSGHIALMVVSIFSMIVGFYFTPGGRK</sequence>
<dbReference type="AlphaFoldDB" id="A0AAQ3QV31"/>
<dbReference type="EMBL" id="CP136920">
    <property type="protein sequence ID" value="WOO40417.1"/>
    <property type="molecule type" value="Genomic_DNA"/>
</dbReference>
<dbReference type="EMBL" id="CP136920">
    <property type="protein sequence ID" value="WOO40515.1"/>
    <property type="molecule type" value="Genomic_DNA"/>
</dbReference>
<reference evidence="5 6" key="1">
    <citation type="submission" date="2023-10" db="EMBL/GenBank/DDBJ databases">
        <title>Rubellicoccus peritrichatus gen. nov., sp. nov., isolated from an algae of coral reef tank.</title>
        <authorList>
            <person name="Luo J."/>
        </authorList>
    </citation>
    <scope>NUCLEOTIDE SEQUENCE [LARGE SCALE GENOMIC DNA]</scope>
    <source>
        <strain evidence="5 6">CR14</strain>
    </source>
</reference>
<dbReference type="EMBL" id="CP136920">
    <property type="protein sequence ID" value="WOO40466.1"/>
    <property type="molecule type" value="Genomic_DNA"/>
</dbReference>
<evidence type="ECO:0000313" key="5">
    <source>
        <dbReference type="EMBL" id="WOO40515.1"/>
    </source>
</evidence>
<dbReference type="EMBL" id="CP136920">
    <property type="protein sequence ID" value="WOO40368.1"/>
    <property type="molecule type" value="Genomic_DNA"/>
</dbReference>
<dbReference type="KEGG" id="puo:RZN69_17495"/>
<evidence type="ECO:0000313" key="3">
    <source>
        <dbReference type="EMBL" id="WOO40417.1"/>
    </source>
</evidence>
<keyword evidence="1" id="KW-0472">Membrane</keyword>
<organism evidence="5 6">
    <name type="scientific">Rubellicoccus peritrichatus</name>
    <dbReference type="NCBI Taxonomy" id="3080537"/>
    <lineage>
        <taxon>Bacteria</taxon>
        <taxon>Pseudomonadati</taxon>
        <taxon>Verrucomicrobiota</taxon>
        <taxon>Opitutia</taxon>
        <taxon>Puniceicoccales</taxon>
        <taxon>Cerasicoccaceae</taxon>
        <taxon>Rubellicoccus</taxon>
    </lineage>
</organism>
<gene>
    <name evidence="2" type="ORF">RZN69_17250</name>
    <name evidence="3" type="ORF">RZN69_17495</name>
    <name evidence="4" type="ORF">RZN69_17740</name>
    <name evidence="5" type="ORF">RZN69_17985</name>
</gene>
<keyword evidence="6" id="KW-1185">Reference proteome</keyword>
<feature type="transmembrane region" description="Helical" evidence="1">
    <location>
        <begin position="77"/>
        <end position="96"/>
    </location>
</feature>
<feature type="transmembrane region" description="Helical" evidence="1">
    <location>
        <begin position="6"/>
        <end position="28"/>
    </location>
</feature>
<dbReference type="Proteomes" id="UP001304300">
    <property type="component" value="Chromosome"/>
</dbReference>
<protein>
    <submittedName>
        <fullName evidence="5">Uncharacterized protein</fullName>
    </submittedName>
</protein>
<evidence type="ECO:0000313" key="4">
    <source>
        <dbReference type="EMBL" id="WOO40466.1"/>
    </source>
</evidence>
<feature type="transmembrane region" description="Helical" evidence="1">
    <location>
        <begin position="135"/>
        <end position="154"/>
    </location>
</feature>